<sequence length="146" mass="16837">MSSRCRCIERCISPCPHRSSSEREVAGVVPEEEEVPEYSVQVDGFEPARRGRHVIYSLTIRRGDAHWPIRRRFRQVAKLHEQLLLGFGRRCAERSRKARVFCGYRKYRNDILDEEWPAAAATEGDLQVVVLWSTRPALLADASREA</sequence>
<organism evidence="1 2">
    <name type="scientific">Durusdinium trenchii</name>
    <dbReference type="NCBI Taxonomy" id="1381693"/>
    <lineage>
        <taxon>Eukaryota</taxon>
        <taxon>Sar</taxon>
        <taxon>Alveolata</taxon>
        <taxon>Dinophyceae</taxon>
        <taxon>Suessiales</taxon>
        <taxon>Symbiodiniaceae</taxon>
        <taxon>Durusdinium</taxon>
    </lineage>
</organism>
<proteinExistence type="predicted"/>
<evidence type="ECO:0008006" key="3">
    <source>
        <dbReference type="Google" id="ProtNLM"/>
    </source>
</evidence>
<dbReference type="Gene3D" id="3.30.1520.10">
    <property type="entry name" value="Phox-like domain"/>
    <property type="match status" value="1"/>
</dbReference>
<dbReference type="SUPFAM" id="SSF64268">
    <property type="entry name" value="PX domain"/>
    <property type="match status" value="1"/>
</dbReference>
<reference evidence="1 2" key="1">
    <citation type="submission" date="2024-02" db="EMBL/GenBank/DDBJ databases">
        <authorList>
            <person name="Chen Y."/>
            <person name="Shah S."/>
            <person name="Dougan E. K."/>
            <person name="Thang M."/>
            <person name="Chan C."/>
        </authorList>
    </citation>
    <scope>NUCLEOTIDE SEQUENCE [LARGE SCALE GENOMIC DNA]</scope>
</reference>
<dbReference type="InterPro" id="IPR036871">
    <property type="entry name" value="PX_dom_sf"/>
</dbReference>
<comment type="caution">
    <text evidence="1">The sequence shown here is derived from an EMBL/GenBank/DDBJ whole genome shotgun (WGS) entry which is preliminary data.</text>
</comment>
<protein>
    <recommendedName>
        <fullName evidence="3">PX domain-containing protein</fullName>
    </recommendedName>
</protein>
<keyword evidence="2" id="KW-1185">Reference proteome</keyword>
<name>A0ABP0JSU8_9DINO</name>
<dbReference type="EMBL" id="CAXAMN010006324">
    <property type="protein sequence ID" value="CAK9017223.1"/>
    <property type="molecule type" value="Genomic_DNA"/>
</dbReference>
<gene>
    <name evidence="1" type="ORF">CCMP2556_LOCUS12793</name>
</gene>
<accession>A0ABP0JSU8</accession>
<evidence type="ECO:0000313" key="2">
    <source>
        <dbReference type="Proteomes" id="UP001642484"/>
    </source>
</evidence>
<dbReference type="CDD" id="cd06093">
    <property type="entry name" value="PX_domain"/>
    <property type="match status" value="1"/>
</dbReference>
<evidence type="ECO:0000313" key="1">
    <source>
        <dbReference type="EMBL" id="CAK9017223.1"/>
    </source>
</evidence>
<dbReference type="Proteomes" id="UP001642484">
    <property type="component" value="Unassembled WGS sequence"/>
</dbReference>